<proteinExistence type="predicted"/>
<dbReference type="Pfam" id="PF10604">
    <property type="entry name" value="Polyketide_cyc2"/>
    <property type="match status" value="1"/>
</dbReference>
<dbReference type="InterPro" id="IPR023393">
    <property type="entry name" value="START-like_dom_sf"/>
</dbReference>
<protein>
    <submittedName>
        <fullName evidence="1">SRPBCC family protein</fullName>
    </submittedName>
</protein>
<organism evidence="1">
    <name type="scientific">Streptomyces sp. NBC_01393</name>
    <dbReference type="NCBI Taxonomy" id="2903851"/>
    <lineage>
        <taxon>Bacteria</taxon>
        <taxon>Bacillati</taxon>
        <taxon>Actinomycetota</taxon>
        <taxon>Actinomycetes</taxon>
        <taxon>Kitasatosporales</taxon>
        <taxon>Streptomycetaceae</taxon>
        <taxon>Streptomyces</taxon>
    </lineage>
</organism>
<dbReference type="AlphaFoldDB" id="A0AAU3I399"/>
<gene>
    <name evidence="1" type="ORF">OG699_24580</name>
</gene>
<dbReference type="EMBL" id="CP109546">
    <property type="protein sequence ID" value="WTZ10873.1"/>
    <property type="molecule type" value="Genomic_DNA"/>
</dbReference>
<dbReference type="InterPro" id="IPR019587">
    <property type="entry name" value="Polyketide_cyclase/dehydratase"/>
</dbReference>
<sequence length="154" mass="17285">MAATEVVKAEYAFRLPVTPKEAFAQISDPAQDPVWQAACVDVKLLDGEPRPGGRYEITFQLIGKRMEFTVEISEFEPGRRSKFHTLQGPFHYVGTYDYAENEDGTTTVHWTFEVEPGDYFGIMPKSLLRKVLVNSVKKDSGKLAAQLGQGARNR</sequence>
<reference evidence="1" key="1">
    <citation type="submission" date="2022-10" db="EMBL/GenBank/DDBJ databases">
        <title>The complete genomes of actinobacterial strains from the NBC collection.</title>
        <authorList>
            <person name="Joergensen T.S."/>
            <person name="Alvarez Arevalo M."/>
            <person name="Sterndorff E.B."/>
            <person name="Faurdal D."/>
            <person name="Vuksanovic O."/>
            <person name="Mourched A.-S."/>
            <person name="Charusanti P."/>
            <person name="Shaw S."/>
            <person name="Blin K."/>
            <person name="Weber T."/>
        </authorList>
    </citation>
    <scope>NUCLEOTIDE SEQUENCE</scope>
    <source>
        <strain evidence="1">NBC_01393</strain>
    </source>
</reference>
<accession>A0AAU3I399</accession>
<name>A0AAU3I399_9ACTN</name>
<evidence type="ECO:0000313" key="1">
    <source>
        <dbReference type="EMBL" id="WTZ10873.1"/>
    </source>
</evidence>
<dbReference type="Gene3D" id="3.30.530.20">
    <property type="match status" value="1"/>
</dbReference>
<dbReference type="SUPFAM" id="SSF55961">
    <property type="entry name" value="Bet v1-like"/>
    <property type="match status" value="1"/>
</dbReference>